<keyword evidence="1" id="KW-1133">Transmembrane helix</keyword>
<dbReference type="PaxDb" id="353153-Q4E5A2"/>
<proteinExistence type="predicted"/>
<gene>
    <name evidence="2" type="ORF">Tc00.1047053506559.280</name>
</gene>
<dbReference type="GeneID" id="3554804"/>
<name>Q4E5A2_TRYCC</name>
<reference evidence="2 3" key="1">
    <citation type="journal article" date="2005" name="Science">
        <title>The genome sequence of Trypanosoma cruzi, etiologic agent of Chagas disease.</title>
        <authorList>
            <person name="El-Sayed N.M."/>
            <person name="Myler P.J."/>
            <person name="Bartholomeu D.C."/>
            <person name="Nilsson D."/>
            <person name="Aggarwal G."/>
            <person name="Tran A.N."/>
            <person name="Ghedin E."/>
            <person name="Worthey E.A."/>
            <person name="Delcher A.L."/>
            <person name="Blandin G."/>
            <person name="Westenberger S.J."/>
            <person name="Caler E."/>
            <person name="Cerqueira G.C."/>
            <person name="Branche C."/>
            <person name="Haas B."/>
            <person name="Anupama A."/>
            <person name="Arner E."/>
            <person name="Aslund L."/>
            <person name="Attipoe P."/>
            <person name="Bontempi E."/>
            <person name="Bringaud F."/>
            <person name="Burton P."/>
            <person name="Cadag E."/>
            <person name="Campbell D.A."/>
            <person name="Carrington M."/>
            <person name="Crabtree J."/>
            <person name="Darban H."/>
            <person name="da Silveira J.F."/>
            <person name="de Jong P."/>
            <person name="Edwards K."/>
            <person name="Englund P.T."/>
            <person name="Fazelina G."/>
            <person name="Feldblyum T."/>
            <person name="Ferella M."/>
            <person name="Frasch A.C."/>
            <person name="Gull K."/>
            <person name="Horn D."/>
            <person name="Hou L."/>
            <person name="Huang Y."/>
            <person name="Kindlund E."/>
            <person name="Klingbeil M."/>
            <person name="Kluge S."/>
            <person name="Koo H."/>
            <person name="Lacerda D."/>
            <person name="Levin M.J."/>
            <person name="Lorenzi H."/>
            <person name="Louie T."/>
            <person name="Machado C.R."/>
            <person name="McCulloch R."/>
            <person name="McKenna A."/>
            <person name="Mizuno Y."/>
            <person name="Mottram J.C."/>
            <person name="Nelson S."/>
            <person name="Ochaya S."/>
            <person name="Osoegawa K."/>
            <person name="Pai G."/>
            <person name="Parsons M."/>
            <person name="Pentony M."/>
            <person name="Pettersson U."/>
            <person name="Pop M."/>
            <person name="Ramirez J.L."/>
            <person name="Rinta J."/>
            <person name="Robertson L."/>
            <person name="Salzberg S.L."/>
            <person name="Sanchez D.O."/>
            <person name="Seyler A."/>
            <person name="Sharma R."/>
            <person name="Shetty J."/>
            <person name="Simpson A.J."/>
            <person name="Sisk E."/>
            <person name="Tammi M.T."/>
            <person name="Tarleton R."/>
            <person name="Teixeira S."/>
            <person name="Van Aken S."/>
            <person name="Vogt C."/>
            <person name="Ward P.N."/>
            <person name="Wickstead B."/>
            <person name="Wortman J."/>
            <person name="White O."/>
            <person name="Fraser C.M."/>
            <person name="Stuart K.D."/>
            <person name="Andersson B."/>
        </authorList>
    </citation>
    <scope>NUCLEOTIDE SEQUENCE [LARGE SCALE GENOMIC DNA]</scope>
    <source>
        <strain evidence="2 3">CL Brener</strain>
    </source>
</reference>
<accession>Q4E5A2</accession>
<dbReference type="SMR" id="Q4E5A2"/>
<dbReference type="AlphaFoldDB" id="Q4E5A2"/>
<evidence type="ECO:0000256" key="1">
    <source>
        <dbReference type="SAM" id="Phobius"/>
    </source>
</evidence>
<keyword evidence="3" id="KW-1185">Reference proteome</keyword>
<dbReference type="InParanoid" id="Q4E5A2"/>
<dbReference type="Proteomes" id="UP000002296">
    <property type="component" value="Unassembled WGS sequence"/>
</dbReference>
<dbReference type="eggNOG" id="ENOG502RZF7">
    <property type="taxonomic scope" value="Eukaryota"/>
</dbReference>
<sequence>MDEEDEKCVDLRHAWRTFMVPHSNKREGPPCSRCDGKYTLLRSYRLVGTDTDDQPLFFLSLISPNRELISTTAHLFVQFNGQFRDCVAENENRMMAMRALHERQLADLVEAENRDTRDMVVGSELTRNFVLKHQRELEELQRECREREISVELEVRQSLLAFLKTSAPDALTALAREVGREKLRADTDQLTRITDMAHFVAAPVPVRAVELPNPLCHEKVGAHSKDVSLRPVVVDVSPTTSLQACLTSLYSAERETAPAVAEHLLRLSQQTHAVLLLIGSQAEAESLLSTPAAELFLKNSFYSGGSPHFFPLKRHCHLKMMLSTRFWGANIIFLWTPPKQEGHPSGWPLVVEDALQLAFSWNADMFSVAVMKSSSYWQGTSYRSSIEQAQDVSMAVLRQLQRGVARLAHEAAGVKLSTTWGMPEAPDTHTLPRPQRWEDGYVVKSPASVGKPQVKFNTHIAIRAFFPFSVSQTEEEEGLSLRDSAPVINSFSLLLLLLITQRTGVDGRDGGDVACLLHPFQAVEVFQASWRYHIKEVLACSSQCLLRSCSCTRLVMLLWFIDFSVLSLRLLLWLLYLSNCKATCTWHRNPSRFGFKR</sequence>
<dbReference type="OMA" id="SWNADMF"/>
<feature type="transmembrane region" description="Helical" evidence="1">
    <location>
        <begin position="554"/>
        <end position="577"/>
    </location>
</feature>
<dbReference type="KEGG" id="tcr:506559.280"/>
<dbReference type="EMBL" id="AAHK01000006">
    <property type="protein sequence ID" value="EAN99930.1"/>
    <property type="molecule type" value="Genomic_DNA"/>
</dbReference>
<protein>
    <submittedName>
        <fullName evidence="2">Uncharacterized protein</fullName>
    </submittedName>
</protein>
<organism evidence="2 3">
    <name type="scientific">Trypanosoma cruzi (strain CL Brener)</name>
    <dbReference type="NCBI Taxonomy" id="353153"/>
    <lineage>
        <taxon>Eukaryota</taxon>
        <taxon>Discoba</taxon>
        <taxon>Euglenozoa</taxon>
        <taxon>Kinetoplastea</taxon>
        <taxon>Metakinetoplastina</taxon>
        <taxon>Trypanosomatida</taxon>
        <taxon>Trypanosomatidae</taxon>
        <taxon>Trypanosoma</taxon>
        <taxon>Schizotrypanum</taxon>
    </lineage>
</organism>
<keyword evidence="1" id="KW-0812">Transmembrane</keyword>
<dbReference type="RefSeq" id="XP_821781.1">
    <property type="nucleotide sequence ID" value="XM_816688.1"/>
</dbReference>
<keyword evidence="1" id="KW-0472">Membrane</keyword>
<comment type="caution">
    <text evidence="2">The sequence shown here is derived from an EMBL/GenBank/DDBJ whole genome shotgun (WGS) entry which is preliminary data.</text>
</comment>
<evidence type="ECO:0000313" key="2">
    <source>
        <dbReference type="EMBL" id="EAN99930.1"/>
    </source>
</evidence>
<evidence type="ECO:0000313" key="3">
    <source>
        <dbReference type="Proteomes" id="UP000002296"/>
    </source>
</evidence>